<reference evidence="2 3" key="1">
    <citation type="journal article" date="2018" name="PLoS ONE">
        <title>The draft genome of Kipferlia bialata reveals reductive genome evolution in fornicate parasites.</title>
        <authorList>
            <person name="Tanifuji G."/>
            <person name="Takabayashi S."/>
            <person name="Kume K."/>
            <person name="Takagi M."/>
            <person name="Nakayama T."/>
            <person name="Kamikawa R."/>
            <person name="Inagaki Y."/>
            <person name="Hashimoto T."/>
        </authorList>
    </citation>
    <scope>NUCLEOTIDE SEQUENCE [LARGE SCALE GENOMIC DNA]</scope>
    <source>
        <strain evidence="2">NY0173</strain>
    </source>
</reference>
<keyword evidence="1" id="KW-1133">Transmembrane helix</keyword>
<accession>A0A9K3D9A0</accession>
<evidence type="ECO:0000313" key="3">
    <source>
        <dbReference type="Proteomes" id="UP000265618"/>
    </source>
</evidence>
<gene>
    <name evidence="2" type="ORF">KIPB_012146</name>
</gene>
<sequence>MSATDDALPEMPLDMQDMADRGDQEIGLITATPLRHKDDGTKRRTFRTYVTCHTCSCCCCLTWVLLLLSAVVVVLCASTVIQGTIGWIKYRSLPE</sequence>
<organism evidence="2 3">
    <name type="scientific">Kipferlia bialata</name>
    <dbReference type="NCBI Taxonomy" id="797122"/>
    <lineage>
        <taxon>Eukaryota</taxon>
        <taxon>Metamonada</taxon>
        <taxon>Carpediemonas-like organisms</taxon>
        <taxon>Kipferlia</taxon>
    </lineage>
</organism>
<keyword evidence="1" id="KW-0812">Transmembrane</keyword>
<feature type="transmembrane region" description="Helical" evidence="1">
    <location>
        <begin position="61"/>
        <end position="81"/>
    </location>
</feature>
<comment type="caution">
    <text evidence="2">The sequence shown here is derived from an EMBL/GenBank/DDBJ whole genome shotgun (WGS) entry which is preliminary data.</text>
</comment>
<proteinExistence type="predicted"/>
<dbReference type="EMBL" id="BDIP01005252">
    <property type="protein sequence ID" value="GIQ89633.1"/>
    <property type="molecule type" value="Genomic_DNA"/>
</dbReference>
<dbReference type="Proteomes" id="UP000265618">
    <property type="component" value="Unassembled WGS sequence"/>
</dbReference>
<evidence type="ECO:0000313" key="2">
    <source>
        <dbReference type="EMBL" id="GIQ89633.1"/>
    </source>
</evidence>
<protein>
    <submittedName>
        <fullName evidence="2">Uncharacterized protein</fullName>
    </submittedName>
</protein>
<dbReference type="AlphaFoldDB" id="A0A9K3D9A0"/>
<keyword evidence="1" id="KW-0472">Membrane</keyword>
<keyword evidence="3" id="KW-1185">Reference proteome</keyword>
<name>A0A9K3D9A0_9EUKA</name>
<evidence type="ECO:0000256" key="1">
    <source>
        <dbReference type="SAM" id="Phobius"/>
    </source>
</evidence>
<feature type="non-terminal residue" evidence="2">
    <location>
        <position position="1"/>
    </location>
</feature>